<comment type="caution">
    <text evidence="1">The sequence shown here is derived from an EMBL/GenBank/DDBJ whole genome shotgun (WGS) entry which is preliminary data.</text>
</comment>
<dbReference type="AlphaFoldDB" id="A0A927MGQ2"/>
<accession>A0A927MGQ2</accession>
<dbReference type="Proteomes" id="UP000649753">
    <property type="component" value="Unassembled WGS sequence"/>
</dbReference>
<evidence type="ECO:0000313" key="1">
    <source>
        <dbReference type="EMBL" id="MBE1492786.1"/>
    </source>
</evidence>
<reference evidence="1" key="1">
    <citation type="submission" date="2020-10" db="EMBL/GenBank/DDBJ databases">
        <title>Sequencing the genomes of 1000 actinobacteria strains.</title>
        <authorList>
            <person name="Klenk H.-P."/>
        </authorList>
    </citation>
    <scope>NUCLEOTIDE SEQUENCE</scope>
    <source>
        <strain evidence="1">DSM 46832</strain>
    </source>
</reference>
<keyword evidence="2" id="KW-1185">Reference proteome</keyword>
<protein>
    <submittedName>
        <fullName evidence="1">Uncharacterized protein</fullName>
    </submittedName>
</protein>
<organism evidence="1 2">
    <name type="scientific">Plantactinospora soyae</name>
    <dbReference type="NCBI Taxonomy" id="1544732"/>
    <lineage>
        <taxon>Bacteria</taxon>
        <taxon>Bacillati</taxon>
        <taxon>Actinomycetota</taxon>
        <taxon>Actinomycetes</taxon>
        <taxon>Micromonosporales</taxon>
        <taxon>Micromonosporaceae</taxon>
        <taxon>Plantactinospora</taxon>
    </lineage>
</organism>
<gene>
    <name evidence="1" type="ORF">H4W31_008424</name>
</gene>
<name>A0A927MGQ2_9ACTN</name>
<dbReference type="RefSeq" id="WP_192771635.1">
    <property type="nucleotide sequence ID" value="NZ_JADBEB010000001.1"/>
</dbReference>
<evidence type="ECO:0000313" key="2">
    <source>
        <dbReference type="Proteomes" id="UP000649753"/>
    </source>
</evidence>
<sequence length="82" mass="9184">MIASRVVVHWRQRTMLSITLWPDLESVYDMGSVPRHVSGSRLPGRLGVATSSGVFTFTGDWRRVMFGSPAKARSPLRPLKTQ</sequence>
<proteinExistence type="predicted"/>
<dbReference type="EMBL" id="JADBEB010000001">
    <property type="protein sequence ID" value="MBE1492786.1"/>
    <property type="molecule type" value="Genomic_DNA"/>
</dbReference>